<dbReference type="Proteomes" id="UP000738431">
    <property type="component" value="Chromosome"/>
</dbReference>
<dbReference type="EMBL" id="CP139781">
    <property type="protein sequence ID" value="WRQ87797.1"/>
    <property type="molecule type" value="Genomic_DNA"/>
</dbReference>
<dbReference type="Pfam" id="PF02033">
    <property type="entry name" value="RBFA"/>
    <property type="match status" value="1"/>
</dbReference>
<dbReference type="PANTHER" id="PTHR33515">
    <property type="entry name" value="RIBOSOME-BINDING FACTOR A, CHLOROPLASTIC-RELATED"/>
    <property type="match status" value="1"/>
</dbReference>
<dbReference type="InterPro" id="IPR000238">
    <property type="entry name" value="RbfA"/>
</dbReference>
<evidence type="ECO:0000313" key="3">
    <source>
        <dbReference type="EMBL" id="WRQ87797.1"/>
    </source>
</evidence>
<keyword evidence="1 2" id="KW-0690">Ribosome biogenesis</keyword>
<dbReference type="InterPro" id="IPR015946">
    <property type="entry name" value="KH_dom-like_a/b"/>
</dbReference>
<comment type="function">
    <text evidence="2">One of several proteins that assist in the late maturation steps of the functional core of the 30S ribosomal subunit. Associates with free 30S ribosomal subunits (but not with 30S subunits that are part of 70S ribosomes or polysomes). Required for efficient processing of 16S rRNA. May interact with the 5'-terminal helix region of 16S rRNA.</text>
</comment>
<reference evidence="3 4" key="1">
    <citation type="submission" date="2021-08" db="EMBL/GenBank/DDBJ databases">
        <authorList>
            <person name="Zhang D."/>
            <person name="Zhang A."/>
            <person name="Wang L."/>
        </authorList>
    </citation>
    <scope>NUCLEOTIDE SEQUENCE [LARGE SCALE GENOMIC DNA]</scope>
    <source>
        <strain evidence="3 4">WL0086</strain>
    </source>
</reference>
<dbReference type="Gene3D" id="3.30.300.20">
    <property type="match status" value="1"/>
</dbReference>
<evidence type="ECO:0000256" key="1">
    <source>
        <dbReference type="ARBA" id="ARBA00022517"/>
    </source>
</evidence>
<keyword evidence="2" id="KW-0963">Cytoplasm</keyword>
<dbReference type="InterPro" id="IPR023799">
    <property type="entry name" value="RbfA_dom_sf"/>
</dbReference>
<comment type="subcellular location">
    <subcellularLocation>
        <location evidence="2">Cytoplasm</location>
    </subcellularLocation>
</comment>
<keyword evidence="4" id="KW-1185">Reference proteome</keyword>
<dbReference type="SUPFAM" id="SSF89919">
    <property type="entry name" value="Ribosome-binding factor A, RbfA"/>
    <property type="match status" value="1"/>
</dbReference>
<comment type="similarity">
    <text evidence="2">Belongs to the RbfA family.</text>
</comment>
<name>A0ABZ1C8P3_9BACT</name>
<dbReference type="NCBIfam" id="TIGR00082">
    <property type="entry name" value="rbfA"/>
    <property type="match status" value="1"/>
</dbReference>
<accession>A0ABZ1C8P3</accession>
<protein>
    <recommendedName>
        <fullName evidence="2">Ribosome-binding factor A</fullName>
    </recommendedName>
</protein>
<evidence type="ECO:0000313" key="4">
    <source>
        <dbReference type="Proteomes" id="UP000738431"/>
    </source>
</evidence>
<comment type="subunit">
    <text evidence="2">Monomer. Binds 30S ribosomal subunits, but not 50S ribosomal subunits or 70S ribosomes.</text>
</comment>
<reference evidence="3 4" key="2">
    <citation type="submission" date="2023-12" db="EMBL/GenBank/DDBJ databases">
        <title>Description of an unclassified Opitutus bacterium of Verrucomicrobiota.</title>
        <authorList>
            <person name="Zhang D.-F."/>
        </authorList>
    </citation>
    <scope>NUCLEOTIDE SEQUENCE [LARGE SCALE GENOMIC DNA]</scope>
    <source>
        <strain evidence="3 4">WL0086</strain>
    </source>
</reference>
<sequence length="124" mass="14315">MSNRTIRIAELVQRELGSYLHTKYKQEAVAITVADVEVAPDLKTGKIYFSILGDEATVDERFRWLLRKRAELRKVLAQRIKIKFAPDWVFLIDQAVERGNRVLDLLDDLAREEKAKQSEEDGDA</sequence>
<proteinExistence type="inferred from homology"/>
<dbReference type="PANTHER" id="PTHR33515:SF1">
    <property type="entry name" value="RIBOSOME-BINDING FACTOR A, CHLOROPLASTIC-RELATED"/>
    <property type="match status" value="1"/>
</dbReference>
<dbReference type="HAMAP" id="MF_00003">
    <property type="entry name" value="RbfA"/>
    <property type="match status" value="1"/>
</dbReference>
<dbReference type="RefSeq" id="WP_221029162.1">
    <property type="nucleotide sequence ID" value="NZ_CP139781.1"/>
</dbReference>
<gene>
    <name evidence="2 3" type="primary">rbfA</name>
    <name evidence="3" type="ORF">K1X11_000140</name>
</gene>
<evidence type="ECO:0000256" key="2">
    <source>
        <dbReference type="HAMAP-Rule" id="MF_00003"/>
    </source>
</evidence>
<organism evidence="3 4">
    <name type="scientific">Actomonas aquatica</name>
    <dbReference type="NCBI Taxonomy" id="2866162"/>
    <lineage>
        <taxon>Bacteria</taxon>
        <taxon>Pseudomonadati</taxon>
        <taxon>Verrucomicrobiota</taxon>
        <taxon>Opitutia</taxon>
        <taxon>Opitutales</taxon>
        <taxon>Opitutaceae</taxon>
        <taxon>Actomonas</taxon>
    </lineage>
</organism>